<comment type="caution">
    <text evidence="2">The sequence shown here is derived from an EMBL/GenBank/DDBJ whole genome shotgun (WGS) entry which is preliminary data.</text>
</comment>
<dbReference type="PANTHER" id="PTHR31900">
    <property type="entry name" value="F-BOX/RNI SUPERFAMILY PROTEIN-RELATED"/>
    <property type="match status" value="1"/>
</dbReference>
<dbReference type="EMBL" id="JACEIK010002029">
    <property type="protein sequence ID" value="MCD9558587.1"/>
    <property type="molecule type" value="Genomic_DNA"/>
</dbReference>
<sequence length="498" mass="58444">MNMSARQRRCDFDEEDRISGLPDAILIHILSLLPLTDARNIILIRIFYKLWPFIHTLTFDQCMFPWHNCHYYSRAGRIDYEERFLNFVRHVLLRNKSPTLDKFCLNFHFSLTHSIRKRVYNRTNGWLCDFLRNEKRMANEIGTWIQFALNKNLKVLELSFSAYGTFQPQTYYDLPNWVLSSPHLVELRLAFCKINTKKKSELKSLTTFSLDNVMLMEQSMDYILSGCPMLEQLTLLFCYGHRRVVLLNSNLKRLVLGIRWFGTRIHVSCPTLLSLHMSGTVEVLDITNVASIVEASVYRKEKFDFREYKDYQEMRIFFQTITGAKSLDLTSWFALVFSSWQLTNLPSPTFSCKSLHLQLDFEKWHLPGILNLLKHCPCLENLIIKITSYHESTSLDKLSWIHPYEFDADAYWSMVDIPVQCLTHHLKTVEVAGLVMEKQVIRFLEYLLGHSMMLKQMKILAEKKIYGSISLISDKAHEYEERLMNAPKASASAVVFFY</sequence>
<dbReference type="InterPro" id="IPR036047">
    <property type="entry name" value="F-box-like_dom_sf"/>
</dbReference>
<protein>
    <recommendedName>
        <fullName evidence="1">FBD domain-containing protein</fullName>
    </recommendedName>
</protein>
<reference evidence="2 3" key="1">
    <citation type="journal article" date="2021" name="BMC Genomics">
        <title>Datura genome reveals duplications of psychoactive alkaloid biosynthetic genes and high mutation rate following tissue culture.</title>
        <authorList>
            <person name="Rajewski A."/>
            <person name="Carter-House D."/>
            <person name="Stajich J."/>
            <person name="Litt A."/>
        </authorList>
    </citation>
    <scope>NUCLEOTIDE SEQUENCE [LARGE SCALE GENOMIC DNA]</scope>
    <source>
        <strain evidence="2">AR-01</strain>
    </source>
</reference>
<dbReference type="InterPro" id="IPR032675">
    <property type="entry name" value="LRR_dom_sf"/>
</dbReference>
<dbReference type="InterPro" id="IPR055411">
    <property type="entry name" value="LRR_FXL15/At3g58940/PEG3-like"/>
</dbReference>
<dbReference type="SUPFAM" id="SSF81383">
    <property type="entry name" value="F-box domain"/>
    <property type="match status" value="1"/>
</dbReference>
<keyword evidence="3" id="KW-1185">Reference proteome</keyword>
<dbReference type="Pfam" id="PF24758">
    <property type="entry name" value="LRR_At5g56370"/>
    <property type="match status" value="1"/>
</dbReference>
<dbReference type="SMART" id="SM00579">
    <property type="entry name" value="FBD"/>
    <property type="match status" value="1"/>
</dbReference>
<organism evidence="2 3">
    <name type="scientific">Datura stramonium</name>
    <name type="common">Jimsonweed</name>
    <name type="synonym">Common thornapple</name>
    <dbReference type="NCBI Taxonomy" id="4076"/>
    <lineage>
        <taxon>Eukaryota</taxon>
        <taxon>Viridiplantae</taxon>
        <taxon>Streptophyta</taxon>
        <taxon>Embryophyta</taxon>
        <taxon>Tracheophyta</taxon>
        <taxon>Spermatophyta</taxon>
        <taxon>Magnoliopsida</taxon>
        <taxon>eudicotyledons</taxon>
        <taxon>Gunneridae</taxon>
        <taxon>Pentapetalae</taxon>
        <taxon>asterids</taxon>
        <taxon>lamiids</taxon>
        <taxon>Solanales</taxon>
        <taxon>Solanaceae</taxon>
        <taxon>Solanoideae</taxon>
        <taxon>Datureae</taxon>
        <taxon>Datura</taxon>
    </lineage>
</organism>
<dbReference type="Pfam" id="PF08387">
    <property type="entry name" value="FBD"/>
    <property type="match status" value="1"/>
</dbReference>
<proteinExistence type="predicted"/>
<gene>
    <name evidence="2" type="ORF">HAX54_015993</name>
</gene>
<evidence type="ECO:0000313" key="3">
    <source>
        <dbReference type="Proteomes" id="UP000823775"/>
    </source>
</evidence>
<dbReference type="SUPFAM" id="SSF52047">
    <property type="entry name" value="RNI-like"/>
    <property type="match status" value="1"/>
</dbReference>
<feature type="domain" description="FBD" evidence="1">
    <location>
        <begin position="420"/>
        <end position="498"/>
    </location>
</feature>
<accession>A0ABS8UKH2</accession>
<evidence type="ECO:0000259" key="1">
    <source>
        <dbReference type="SMART" id="SM00579"/>
    </source>
</evidence>
<dbReference type="PANTHER" id="PTHR31900:SF32">
    <property type="entry name" value="F-BOX_RNI_FBD-LIKE DOMAIN PROTEIN"/>
    <property type="match status" value="1"/>
</dbReference>
<dbReference type="InterPro" id="IPR006566">
    <property type="entry name" value="FBD"/>
</dbReference>
<evidence type="ECO:0000313" key="2">
    <source>
        <dbReference type="EMBL" id="MCD9558587.1"/>
    </source>
</evidence>
<name>A0ABS8UKH2_DATST</name>
<dbReference type="InterPro" id="IPR050232">
    <property type="entry name" value="FBL13/AtMIF1-like"/>
</dbReference>
<dbReference type="Proteomes" id="UP000823775">
    <property type="component" value="Unassembled WGS sequence"/>
</dbReference>
<dbReference type="Gene3D" id="3.80.10.10">
    <property type="entry name" value="Ribonuclease Inhibitor"/>
    <property type="match status" value="1"/>
</dbReference>